<feature type="transmembrane region" description="Helical" evidence="1">
    <location>
        <begin position="140"/>
        <end position="159"/>
    </location>
</feature>
<protein>
    <recommendedName>
        <fullName evidence="4">Glycosyltransferase RgtA/B/C/D-like domain-containing protein</fullName>
    </recommendedName>
</protein>
<keyword evidence="1" id="KW-1133">Transmembrane helix</keyword>
<dbReference type="EMBL" id="CP009517">
    <property type="protein sequence ID" value="AKB82179.1"/>
    <property type="molecule type" value="Genomic_DNA"/>
</dbReference>
<evidence type="ECO:0000313" key="3">
    <source>
        <dbReference type="Proteomes" id="UP000033066"/>
    </source>
</evidence>
<feature type="transmembrane region" description="Helical" evidence="1">
    <location>
        <begin position="85"/>
        <end position="107"/>
    </location>
</feature>
<feature type="transmembrane region" description="Helical" evidence="1">
    <location>
        <begin position="218"/>
        <end position="239"/>
    </location>
</feature>
<feature type="transmembrane region" description="Helical" evidence="1">
    <location>
        <begin position="45"/>
        <end position="64"/>
    </location>
</feature>
<organism evidence="2 3">
    <name type="scientific">Methanosarcina barkeri 3</name>
    <dbReference type="NCBI Taxonomy" id="1434107"/>
    <lineage>
        <taxon>Archaea</taxon>
        <taxon>Methanobacteriati</taxon>
        <taxon>Methanobacteriota</taxon>
        <taxon>Stenosarchaea group</taxon>
        <taxon>Methanomicrobia</taxon>
        <taxon>Methanosarcinales</taxon>
        <taxon>Methanosarcinaceae</taxon>
        <taxon>Methanosarcina</taxon>
    </lineage>
</organism>
<reference evidence="2" key="1">
    <citation type="submission" date="2014-07" db="EMBL/GenBank/DDBJ databases">
        <title>Methanogenic archaea and the global carbon cycle.</title>
        <authorList>
            <person name="Henriksen J.R."/>
            <person name="Luke J."/>
            <person name="Reinhart S."/>
            <person name="Benedict M.N."/>
            <person name="Youngblut N.D."/>
            <person name="Metcalf M.E."/>
            <person name="Whitaker R.J."/>
            <person name="Metcalf W.W."/>
        </authorList>
    </citation>
    <scope>NUCLEOTIDE SEQUENCE [LARGE SCALE GENOMIC DNA]</scope>
    <source>
        <strain evidence="2">3</strain>
    </source>
</reference>
<dbReference type="AlphaFoldDB" id="A0A0E3WX27"/>
<feature type="transmembrane region" description="Helical" evidence="1">
    <location>
        <begin position="485"/>
        <end position="505"/>
    </location>
</feature>
<proteinExistence type="predicted"/>
<feature type="transmembrane region" description="Helical" evidence="1">
    <location>
        <begin position="113"/>
        <end position="133"/>
    </location>
</feature>
<dbReference type="RefSeq" id="WP_048107558.1">
    <property type="nucleotide sequence ID" value="NZ_CP009517.1"/>
</dbReference>
<feature type="transmembrane region" description="Helical" evidence="1">
    <location>
        <begin position="421"/>
        <end position="442"/>
    </location>
</feature>
<gene>
    <name evidence="2" type="ORF">MSBR3_1601</name>
</gene>
<keyword evidence="1" id="KW-0472">Membrane</keyword>
<accession>A0A0E3WX27</accession>
<dbReference type="GeneID" id="24789142"/>
<dbReference type="PATRIC" id="fig|1434107.4.peg.2074"/>
<feature type="transmembrane region" description="Helical" evidence="1">
    <location>
        <begin position="294"/>
        <end position="311"/>
    </location>
</feature>
<evidence type="ECO:0000256" key="1">
    <source>
        <dbReference type="SAM" id="Phobius"/>
    </source>
</evidence>
<feature type="transmembrane region" description="Helical" evidence="1">
    <location>
        <begin position="512"/>
        <end position="532"/>
    </location>
</feature>
<dbReference type="HOGENOM" id="CLU_026486_0_0_2"/>
<evidence type="ECO:0008006" key="4">
    <source>
        <dbReference type="Google" id="ProtNLM"/>
    </source>
</evidence>
<feature type="transmembrane region" description="Helical" evidence="1">
    <location>
        <begin position="454"/>
        <end position="473"/>
    </location>
</feature>
<feature type="transmembrane region" description="Helical" evidence="1">
    <location>
        <begin position="347"/>
        <end position="368"/>
    </location>
</feature>
<dbReference type="KEGG" id="mbak:MSBR3_1601"/>
<dbReference type="Proteomes" id="UP000033066">
    <property type="component" value="Chromosome"/>
</dbReference>
<sequence length="661" mass="76591">MIHRRQLTKIFSVLKIFFENRDILICFIFLFGGFSIIYLSYFSGIGQYGMGFAFFLGAVIYLCLKKFKINFIEFKEGLYSYRKRKLLLLNILFFTCISLSNIILYNSLYFRPAAYFVLITIGFSTIFIEIFLIKGSYFNWLIIGKILLLSLMFRASRFFTFPIIPGYDTQFHISVAKYIINTGYVPGYDIALKYTSTPLWHIFEAQSGIILATNFQTLLFYTVAAPFIIILSLFLFILVKETYHEKVGLISVILLNLANMIFVRGVTSIYTCSLVHCFFIIMLYSLIKEKKEPFPFITLVVIYAMILTHQLTTFFVFLIFIGLLLGRYFFALYNVNPLKYSTVKSGATNISLNTILLFFVSLITQWSFTGLSGDNLSFFDKVTYRLVHTLTRMYIEYTSQSDVLATSYGNYFSQYSILSNLLYSAGNSILTAFAVIGLLLIISNKNKFTVSFSYICATAILFTFIYIFTYFGLDQVFIPHRVLSFYELFLVIFASYSIYVIYTALNKAKWQQIMFILVFTSFIFLMLTTPFINRNDPLYCSDRDYRTELTLSELSAIGWSSTFQNNEVLYVDPLINRLQVSNVEILNVSDANLQSFQYNLNTENPNSNILVRNYFLDNQNFILCSTFGISEEYSFNKYVDSVINYDNLIYSVNSARIYVKT</sequence>
<dbReference type="OrthoDB" id="387385at2157"/>
<keyword evidence="3" id="KW-1185">Reference proteome</keyword>
<name>A0A0E3WX27_METBA</name>
<evidence type="ECO:0000313" key="2">
    <source>
        <dbReference type="EMBL" id="AKB82179.1"/>
    </source>
</evidence>
<feature type="transmembrane region" description="Helical" evidence="1">
    <location>
        <begin position="268"/>
        <end position="287"/>
    </location>
</feature>
<feature type="transmembrane region" description="Helical" evidence="1">
    <location>
        <begin position="21"/>
        <end position="39"/>
    </location>
</feature>
<keyword evidence="1" id="KW-0812">Transmembrane</keyword>